<dbReference type="Proteomes" id="UP000322327">
    <property type="component" value="Unassembled WGS sequence"/>
</dbReference>
<evidence type="ECO:0000313" key="3">
    <source>
        <dbReference type="Proteomes" id="UP000322327"/>
    </source>
</evidence>
<name>A0A5C8E6P8_9SPIR</name>
<evidence type="ECO:0000313" key="1">
    <source>
        <dbReference type="EMBL" id="TXJ32501.1"/>
    </source>
</evidence>
<dbReference type="RefSeq" id="WP_147531457.1">
    <property type="nucleotide sequence ID" value="NZ_SAXZ01000011.1"/>
</dbReference>
<dbReference type="AlphaFoldDB" id="A0A5C8E6P8"/>
<dbReference type="EMBL" id="SAXZ01000011">
    <property type="protein sequence ID" value="TXJ32501.1"/>
    <property type="molecule type" value="Genomic_DNA"/>
</dbReference>
<organism evidence="2 3">
    <name type="scientific">Brachyspira aalborgi</name>
    <dbReference type="NCBI Taxonomy" id="29522"/>
    <lineage>
        <taxon>Bacteria</taxon>
        <taxon>Pseudomonadati</taxon>
        <taxon>Spirochaetota</taxon>
        <taxon>Spirochaetia</taxon>
        <taxon>Brachyspirales</taxon>
        <taxon>Brachyspiraceae</taxon>
        <taxon>Brachyspira</taxon>
    </lineage>
</organism>
<evidence type="ECO:0000313" key="2">
    <source>
        <dbReference type="EMBL" id="TXJ54543.1"/>
    </source>
</evidence>
<accession>A0A5C8E6P8</accession>
<proteinExistence type="predicted"/>
<gene>
    <name evidence="1" type="ORF">EPJ71_06175</name>
    <name evidence="2" type="ORF">EPJ76_09470</name>
</gene>
<comment type="caution">
    <text evidence="2">The sequence shown here is derived from an EMBL/GenBank/DDBJ whole genome shotgun (WGS) entry which is preliminary data.</text>
</comment>
<protein>
    <submittedName>
        <fullName evidence="2">PorT family protein</fullName>
    </submittedName>
</protein>
<reference evidence="2" key="2">
    <citation type="submission" date="2019-01" db="EMBL/GenBank/DDBJ databases">
        <authorList>
            <person name="Thorell K."/>
        </authorList>
    </citation>
    <scope>NUCLEOTIDE SEQUENCE</scope>
    <source>
        <strain evidence="2">PC3053II</strain>
        <strain evidence="1">PC5099IV</strain>
    </source>
</reference>
<dbReference type="EMBL" id="SAYI01000019">
    <property type="protein sequence ID" value="TXJ54543.1"/>
    <property type="molecule type" value="Genomic_DNA"/>
</dbReference>
<keyword evidence="4" id="KW-1185">Reference proteome</keyword>
<reference evidence="3 4" key="1">
    <citation type="journal article" date="1992" name="Lakartidningen">
        <title>[Penicillin V and not amoxicillin is the first choice preparation in acute otitis].</title>
        <authorList>
            <person name="Kamme C."/>
            <person name="Lundgren K."/>
            <person name="Prellner K."/>
        </authorList>
    </citation>
    <scope>NUCLEOTIDE SEQUENCE [LARGE SCALE GENOMIC DNA]</scope>
    <source>
        <strain evidence="2 3">PC3053II</strain>
        <strain evidence="1 4">PC5099IV</strain>
    </source>
</reference>
<evidence type="ECO:0000313" key="4">
    <source>
        <dbReference type="Proteomes" id="UP000322659"/>
    </source>
</evidence>
<dbReference type="Proteomes" id="UP000322659">
    <property type="component" value="Unassembled WGS sequence"/>
</dbReference>
<sequence length="270" mass="30550">MKDLKRLFFIISIFAIFNISAFAKSGFEFILGIPIGGNYAYPSKNMKVAVDYVKYEMSGFFGFDIGVISQLGYMFQIRDGLAVSALGEIGYARDKYQLKYYGDNFGSYGGKFTISHNNIQIGLLPKLNIRGFSIGIGGGIKIPVSLSYYDEETSYTSVDYSIAIVKGGEGDGGYYQKFISKVNMDNKIIYYAKITLDYSLFINDNIAFNIGLYFGYDFLPKYQILAFSYYTYSSMFPFEDDGKNYYVEKAKNYGTFDFGVQLGLRFAPKF</sequence>